<dbReference type="Pfam" id="PF01243">
    <property type="entry name" value="PNPOx_N"/>
    <property type="match status" value="1"/>
</dbReference>
<evidence type="ECO:0000259" key="1">
    <source>
        <dbReference type="Pfam" id="PF01243"/>
    </source>
</evidence>
<dbReference type="Proteomes" id="UP000679749">
    <property type="component" value="Unassembled WGS sequence"/>
</dbReference>
<feature type="domain" description="Pyridoxamine 5'-phosphate oxidase N-terminal" evidence="1">
    <location>
        <begin position="16"/>
        <end position="95"/>
    </location>
</feature>
<dbReference type="SUPFAM" id="SSF50475">
    <property type="entry name" value="FMN-binding split barrel"/>
    <property type="match status" value="1"/>
</dbReference>
<dbReference type="InterPro" id="IPR011576">
    <property type="entry name" value="Pyridox_Oxase_N"/>
</dbReference>
<keyword evidence="3" id="KW-1185">Reference proteome</keyword>
<protein>
    <submittedName>
        <fullName evidence="2">Pyridoxamine 5'-phosphate oxidase family protein</fullName>
    </submittedName>
</protein>
<evidence type="ECO:0000313" key="2">
    <source>
        <dbReference type="EMBL" id="MBS4215171.1"/>
    </source>
</evidence>
<gene>
    <name evidence="2" type="ORF">KHA99_22265</name>
</gene>
<proteinExistence type="predicted"/>
<accession>A0A942UA35</accession>
<sequence length="113" mass="12827">MKEISNESLKKTLSSSDHRVYITCVGEEGYPNVTVRKVKLVEDTKIEYSDNANSRTVQLMMKSPKVVVTVINTDDPFHGYKIKGNASFHQIEEHDNTNKVMKISITLSDGFLY</sequence>
<dbReference type="Gene3D" id="2.30.110.10">
    <property type="entry name" value="Electron Transport, Fmn-binding Protein, Chain A"/>
    <property type="match status" value="1"/>
</dbReference>
<dbReference type="EMBL" id="JAGYPF010000004">
    <property type="protein sequence ID" value="MBS4215171.1"/>
    <property type="molecule type" value="Genomic_DNA"/>
</dbReference>
<reference evidence="2" key="1">
    <citation type="submission" date="2021-05" db="EMBL/GenBank/DDBJ databases">
        <title>Novel Bacillus species.</title>
        <authorList>
            <person name="Liu G."/>
        </authorList>
    </citation>
    <scope>NUCLEOTIDE SEQUENCE</scope>
    <source>
        <strain evidence="2">FJAT-49825</strain>
    </source>
</reference>
<name>A0A942UA35_9BACI</name>
<dbReference type="RefSeq" id="WP_213119652.1">
    <property type="nucleotide sequence ID" value="NZ_JAGYPF010000004.1"/>
</dbReference>
<organism evidence="2 3">
    <name type="scientific">Neobacillus rhizophilus</name>
    <dbReference type="NCBI Taxonomy" id="2833579"/>
    <lineage>
        <taxon>Bacteria</taxon>
        <taxon>Bacillati</taxon>
        <taxon>Bacillota</taxon>
        <taxon>Bacilli</taxon>
        <taxon>Bacillales</taxon>
        <taxon>Bacillaceae</taxon>
        <taxon>Neobacillus</taxon>
    </lineage>
</organism>
<comment type="caution">
    <text evidence="2">The sequence shown here is derived from an EMBL/GenBank/DDBJ whole genome shotgun (WGS) entry which is preliminary data.</text>
</comment>
<evidence type="ECO:0000313" key="3">
    <source>
        <dbReference type="Proteomes" id="UP000679749"/>
    </source>
</evidence>
<dbReference type="AlphaFoldDB" id="A0A942UA35"/>
<dbReference type="InterPro" id="IPR012349">
    <property type="entry name" value="Split_barrel_FMN-bd"/>
</dbReference>